<gene>
    <name evidence="1" type="ORF">A3A43_02390</name>
</gene>
<accession>A0A1G2CHE6</accession>
<dbReference type="Proteomes" id="UP000178495">
    <property type="component" value="Unassembled WGS sequence"/>
</dbReference>
<sequence>MEKMSVGQARELHSRLVRCAPDDLDTDLAQALNDASPEIIREFLAGLKTLQVFCSVPEDGEEFELSLDGNAVDPLAMVRKDGYSGEWQFNGPKVEGVQTRRFQLVRLGYCPNLDEAKAKAQTRGYRLAEGEWREAFRKRFLRPAVGDLIAFGGSGWTYPNGDRNFPYLDESDGAWDSDFDWVGSGFDEDWRWLVSK</sequence>
<organism evidence="1 2">
    <name type="scientific">Candidatus Liptonbacteria bacterium RIFCSPLOWO2_01_FULL_56_20</name>
    <dbReference type="NCBI Taxonomy" id="1798652"/>
    <lineage>
        <taxon>Bacteria</taxon>
        <taxon>Candidatus Liptoniibacteriota</taxon>
    </lineage>
</organism>
<dbReference type="AlphaFoldDB" id="A0A1G2CHE6"/>
<evidence type="ECO:0000313" key="1">
    <source>
        <dbReference type="EMBL" id="OGZ00823.1"/>
    </source>
</evidence>
<protein>
    <submittedName>
        <fullName evidence="1">Uncharacterized protein</fullName>
    </submittedName>
</protein>
<dbReference type="EMBL" id="MHLC01000026">
    <property type="protein sequence ID" value="OGZ00823.1"/>
    <property type="molecule type" value="Genomic_DNA"/>
</dbReference>
<evidence type="ECO:0000313" key="2">
    <source>
        <dbReference type="Proteomes" id="UP000178495"/>
    </source>
</evidence>
<name>A0A1G2CHE6_9BACT</name>
<comment type="caution">
    <text evidence="1">The sequence shown here is derived from an EMBL/GenBank/DDBJ whole genome shotgun (WGS) entry which is preliminary data.</text>
</comment>
<proteinExistence type="predicted"/>
<reference evidence="1 2" key="1">
    <citation type="journal article" date="2016" name="Nat. Commun.">
        <title>Thousands of microbial genomes shed light on interconnected biogeochemical processes in an aquifer system.</title>
        <authorList>
            <person name="Anantharaman K."/>
            <person name="Brown C.T."/>
            <person name="Hug L.A."/>
            <person name="Sharon I."/>
            <person name="Castelle C.J."/>
            <person name="Probst A.J."/>
            <person name="Thomas B.C."/>
            <person name="Singh A."/>
            <person name="Wilkins M.J."/>
            <person name="Karaoz U."/>
            <person name="Brodie E.L."/>
            <person name="Williams K.H."/>
            <person name="Hubbard S.S."/>
            <person name="Banfield J.F."/>
        </authorList>
    </citation>
    <scope>NUCLEOTIDE SEQUENCE [LARGE SCALE GENOMIC DNA]</scope>
</reference>